<evidence type="ECO:0000256" key="1">
    <source>
        <dbReference type="SAM" id="MobiDB-lite"/>
    </source>
</evidence>
<reference evidence="3" key="1">
    <citation type="submission" date="2016-02" db="EMBL/GenBank/DDBJ databases">
        <title>Draft genome sequence of Microdochium bolleyi, a fungal endophyte of beachgrass.</title>
        <authorList>
            <consortium name="DOE Joint Genome Institute"/>
            <person name="David A.S."/>
            <person name="May G."/>
            <person name="Haridas S."/>
            <person name="Lim J."/>
            <person name="Wang M."/>
            <person name="Labutti K."/>
            <person name="Lipzen A."/>
            <person name="Barry K."/>
            <person name="Grigoriev I.V."/>
        </authorList>
    </citation>
    <scope>NUCLEOTIDE SEQUENCE [LARGE SCALE GENOMIC DNA]</scope>
    <source>
        <strain evidence="3">J235TASD1</strain>
    </source>
</reference>
<proteinExistence type="predicted"/>
<dbReference type="Proteomes" id="UP000070501">
    <property type="component" value="Unassembled WGS sequence"/>
</dbReference>
<dbReference type="InParanoid" id="A0A136IKB7"/>
<accession>A0A136IKB7</accession>
<gene>
    <name evidence="2" type="ORF">Micbo1qcDRAFT_181129</name>
</gene>
<evidence type="ECO:0000313" key="3">
    <source>
        <dbReference type="Proteomes" id="UP000070501"/>
    </source>
</evidence>
<name>A0A136IKB7_9PEZI</name>
<sequence>MGDAGRVLEGLWGDEGRLHDEVTTAASAGGDEQSTGGRVWRRHRGLAAGGHAVTGQAQPCGAAAPDIRRGLLRSTAQGTAQARAGGHTNTKVHVLDIAERQLFRPTVSASLHGHNPILPIVFTRLWLSQLWAEMSVRWNSRAPLVLVNHLVSYPVIAARCFQPRSQPPSLFELSRAIVDRSFLGASLRAAAPPHRRPVCRGHDYQQHEQPTPDPCTDSNRPRRRGEYMSLAIPFQVPSAGW</sequence>
<dbReference type="AlphaFoldDB" id="A0A136IKB7"/>
<evidence type="ECO:0000313" key="2">
    <source>
        <dbReference type="EMBL" id="KXJ85069.1"/>
    </source>
</evidence>
<keyword evidence="3" id="KW-1185">Reference proteome</keyword>
<organism evidence="2 3">
    <name type="scientific">Microdochium bolleyi</name>
    <dbReference type="NCBI Taxonomy" id="196109"/>
    <lineage>
        <taxon>Eukaryota</taxon>
        <taxon>Fungi</taxon>
        <taxon>Dikarya</taxon>
        <taxon>Ascomycota</taxon>
        <taxon>Pezizomycotina</taxon>
        <taxon>Sordariomycetes</taxon>
        <taxon>Xylariomycetidae</taxon>
        <taxon>Xylariales</taxon>
        <taxon>Microdochiaceae</taxon>
        <taxon>Microdochium</taxon>
    </lineage>
</organism>
<dbReference type="EMBL" id="KQ964298">
    <property type="protein sequence ID" value="KXJ85069.1"/>
    <property type="molecule type" value="Genomic_DNA"/>
</dbReference>
<feature type="region of interest" description="Disordered" evidence="1">
    <location>
        <begin position="193"/>
        <end position="222"/>
    </location>
</feature>
<protein>
    <submittedName>
        <fullName evidence="2">Uncharacterized protein</fullName>
    </submittedName>
</protein>